<name>A0A8D8A4Q5_CULPI</name>
<proteinExistence type="predicted"/>
<organism evidence="2">
    <name type="scientific">Culex pipiens</name>
    <name type="common">House mosquito</name>
    <dbReference type="NCBI Taxonomy" id="7175"/>
    <lineage>
        <taxon>Eukaryota</taxon>
        <taxon>Metazoa</taxon>
        <taxon>Ecdysozoa</taxon>
        <taxon>Arthropoda</taxon>
        <taxon>Hexapoda</taxon>
        <taxon>Insecta</taxon>
        <taxon>Pterygota</taxon>
        <taxon>Neoptera</taxon>
        <taxon>Endopterygota</taxon>
        <taxon>Diptera</taxon>
        <taxon>Nematocera</taxon>
        <taxon>Culicoidea</taxon>
        <taxon>Culicidae</taxon>
        <taxon>Culicinae</taxon>
        <taxon>Culicini</taxon>
        <taxon>Culex</taxon>
        <taxon>Culex</taxon>
    </lineage>
</organism>
<evidence type="ECO:0000256" key="1">
    <source>
        <dbReference type="SAM" id="MobiDB-lite"/>
    </source>
</evidence>
<feature type="compositionally biased region" description="Polar residues" evidence="1">
    <location>
        <begin position="1"/>
        <end position="10"/>
    </location>
</feature>
<feature type="compositionally biased region" description="Basic and acidic residues" evidence="1">
    <location>
        <begin position="12"/>
        <end position="25"/>
    </location>
</feature>
<dbReference type="AlphaFoldDB" id="A0A8D8A4Q5"/>
<evidence type="ECO:0000313" key="2">
    <source>
        <dbReference type="EMBL" id="CAG6450242.1"/>
    </source>
</evidence>
<sequence>MSASRRTTLMPTKERPPDLWYDPRSKGQKFYTNPANSCTKPSPRSAVSRAKCPTSADAWTARVVTLTASMTRMKTRKLTEDWALERPCSSAKSCTVQLAPSFKLTETAGDHRNLIQTKPKVLLKQRCSQQSLDHT</sequence>
<protein>
    <submittedName>
        <fullName evidence="2">(northern house mosquito) hypothetical protein</fullName>
    </submittedName>
</protein>
<feature type="region of interest" description="Disordered" evidence="1">
    <location>
        <begin position="1"/>
        <end position="26"/>
    </location>
</feature>
<reference evidence="2" key="1">
    <citation type="submission" date="2021-05" db="EMBL/GenBank/DDBJ databases">
        <authorList>
            <person name="Alioto T."/>
            <person name="Alioto T."/>
            <person name="Gomez Garrido J."/>
        </authorList>
    </citation>
    <scope>NUCLEOTIDE SEQUENCE</scope>
</reference>
<accession>A0A8D8A4Q5</accession>
<dbReference type="EMBL" id="HBUE01015201">
    <property type="protein sequence ID" value="CAG6450242.1"/>
    <property type="molecule type" value="Transcribed_RNA"/>
</dbReference>